<evidence type="ECO:0008006" key="6">
    <source>
        <dbReference type="Google" id="ProtNLM"/>
    </source>
</evidence>
<dbReference type="Gene3D" id="3.40.30.10">
    <property type="entry name" value="Glutaredoxin"/>
    <property type="match status" value="1"/>
</dbReference>
<dbReference type="InterPro" id="IPR004045">
    <property type="entry name" value="Glutathione_S-Trfase_N"/>
</dbReference>
<protein>
    <recommendedName>
        <fullName evidence="6">Glutathione S-transferase</fullName>
    </recommendedName>
</protein>
<accession>I8T5Z7</accession>
<evidence type="ECO:0000313" key="5">
    <source>
        <dbReference type="Proteomes" id="UP000003704"/>
    </source>
</evidence>
<dbReference type="AlphaFoldDB" id="I8T5Z7"/>
<keyword evidence="1" id="KW-0472">Membrane</keyword>
<dbReference type="EMBL" id="AKGD01000002">
    <property type="protein sequence ID" value="EIT69158.1"/>
    <property type="molecule type" value="Genomic_DNA"/>
</dbReference>
<keyword evidence="5" id="KW-1185">Reference proteome</keyword>
<gene>
    <name evidence="4" type="ORF">WQQ_27400</name>
</gene>
<dbReference type="PROSITE" id="PS50405">
    <property type="entry name" value="GST_CTER"/>
    <property type="match status" value="1"/>
</dbReference>
<name>I8T5Z7_9GAMM</name>
<dbReference type="SFLD" id="SFLDS00019">
    <property type="entry name" value="Glutathione_Transferase_(cytos"/>
    <property type="match status" value="1"/>
</dbReference>
<dbReference type="InterPro" id="IPR036249">
    <property type="entry name" value="Thioredoxin-like_sf"/>
</dbReference>
<reference evidence="4 5" key="1">
    <citation type="journal article" date="2012" name="J. Bacteriol.">
        <title>Genome Sequence of n-Alkane-Degrading Hydrocarboniphaga effusa Strain AP103T (ATCC BAA-332T).</title>
        <authorList>
            <person name="Chang H.K."/>
            <person name="Zylstra G.J."/>
            <person name="Chae J.C."/>
        </authorList>
    </citation>
    <scope>NUCLEOTIDE SEQUENCE [LARGE SCALE GENOMIC DNA]</scope>
    <source>
        <strain evidence="4 5">AP103</strain>
    </source>
</reference>
<dbReference type="Gene3D" id="1.20.1050.10">
    <property type="match status" value="1"/>
</dbReference>
<evidence type="ECO:0000259" key="2">
    <source>
        <dbReference type="PROSITE" id="PS50404"/>
    </source>
</evidence>
<dbReference type="SUPFAM" id="SSF47616">
    <property type="entry name" value="GST C-terminal domain-like"/>
    <property type="match status" value="1"/>
</dbReference>
<feature type="transmembrane region" description="Helical" evidence="1">
    <location>
        <begin position="20"/>
        <end position="39"/>
    </location>
</feature>
<dbReference type="InterPro" id="IPR040079">
    <property type="entry name" value="Glutathione_S-Trfase"/>
</dbReference>
<dbReference type="PANTHER" id="PTHR43968">
    <property type="match status" value="1"/>
</dbReference>
<dbReference type="SUPFAM" id="SSF52833">
    <property type="entry name" value="Thioredoxin-like"/>
    <property type="match status" value="1"/>
</dbReference>
<organism evidence="4 5">
    <name type="scientific">Hydrocarboniphaga effusa AP103</name>
    <dbReference type="NCBI Taxonomy" id="1172194"/>
    <lineage>
        <taxon>Bacteria</taxon>
        <taxon>Pseudomonadati</taxon>
        <taxon>Pseudomonadota</taxon>
        <taxon>Gammaproteobacteria</taxon>
        <taxon>Nevskiales</taxon>
        <taxon>Nevskiaceae</taxon>
        <taxon>Hydrocarboniphaga</taxon>
    </lineage>
</organism>
<evidence type="ECO:0000256" key="1">
    <source>
        <dbReference type="SAM" id="Phobius"/>
    </source>
</evidence>
<dbReference type="Proteomes" id="UP000003704">
    <property type="component" value="Unassembled WGS sequence"/>
</dbReference>
<feature type="domain" description="GST C-terminal" evidence="3">
    <location>
        <begin position="103"/>
        <end position="214"/>
    </location>
</feature>
<dbReference type="OrthoDB" id="9781431at2"/>
<evidence type="ECO:0000313" key="4">
    <source>
        <dbReference type="EMBL" id="EIT69158.1"/>
    </source>
</evidence>
<keyword evidence="1" id="KW-0812">Transmembrane</keyword>
<dbReference type="InterPro" id="IPR036282">
    <property type="entry name" value="Glutathione-S-Trfase_C_sf"/>
</dbReference>
<sequence length="214" mass="23789">MSLRAKTKYVPPNKPAANSGITLFYSAGAVACLWVRLVLAEKDVDGARLQIERPGRPSEDLALLNPTHALPTLADRDTVIYPARVIVEYLDERYPHPPMMPPDPAQRARLRMVLDRIEADLYPLLPAAENPTSASGRDARKRLVERLVASAPLFGGRSWFLGQDHSIVDSAWTALFWKIAEIKLDLPPSADPLRRYAQRAFARAAVAKVMQASR</sequence>
<dbReference type="Pfam" id="PF13417">
    <property type="entry name" value="GST_N_3"/>
    <property type="match status" value="1"/>
</dbReference>
<dbReference type="PANTHER" id="PTHR43968:SF6">
    <property type="entry name" value="GLUTATHIONE S-TRANSFERASE OMEGA"/>
    <property type="match status" value="1"/>
</dbReference>
<keyword evidence="1" id="KW-1133">Transmembrane helix</keyword>
<feature type="domain" description="GST N-terminal" evidence="2">
    <location>
        <begin position="19"/>
        <end position="98"/>
    </location>
</feature>
<dbReference type="RefSeq" id="WP_007185681.1">
    <property type="nucleotide sequence ID" value="NZ_AKGD01000002.1"/>
</dbReference>
<dbReference type="PROSITE" id="PS51257">
    <property type="entry name" value="PROKAR_LIPOPROTEIN"/>
    <property type="match status" value="1"/>
</dbReference>
<evidence type="ECO:0000259" key="3">
    <source>
        <dbReference type="PROSITE" id="PS50405"/>
    </source>
</evidence>
<dbReference type="PATRIC" id="fig|1172194.4.peg.2650"/>
<dbReference type="InterPro" id="IPR010987">
    <property type="entry name" value="Glutathione-S-Trfase_C-like"/>
</dbReference>
<proteinExistence type="predicted"/>
<dbReference type="PROSITE" id="PS50404">
    <property type="entry name" value="GST_NTER"/>
    <property type="match status" value="1"/>
</dbReference>
<dbReference type="GO" id="GO:0005737">
    <property type="term" value="C:cytoplasm"/>
    <property type="evidence" value="ECO:0007669"/>
    <property type="project" value="TreeGrafter"/>
</dbReference>
<dbReference type="STRING" id="1172194.WQQ_27400"/>
<dbReference type="InterPro" id="IPR050983">
    <property type="entry name" value="GST_Omega/HSP26"/>
</dbReference>
<comment type="caution">
    <text evidence="4">The sequence shown here is derived from an EMBL/GenBank/DDBJ whole genome shotgun (WGS) entry which is preliminary data.</text>
</comment>